<name>A0A0H3H853_KLEM8</name>
<dbReference type="HOGENOM" id="CLU_206517_0_0_6"/>
<gene>
    <name evidence="1" type="ordered locus">KOX_18770</name>
</gene>
<dbReference type="EMBL" id="CP003218">
    <property type="protein sequence ID" value="AEX05476.1"/>
    <property type="molecule type" value="Genomic_DNA"/>
</dbReference>
<proteinExistence type="predicted"/>
<dbReference type="Proteomes" id="UP000007843">
    <property type="component" value="Chromosome"/>
</dbReference>
<dbReference type="KEGG" id="kox:KOX_18770"/>
<dbReference type="AlphaFoldDB" id="A0A0H3H853"/>
<protein>
    <submittedName>
        <fullName evidence="1">NmrA family protein</fullName>
    </submittedName>
</protein>
<organism evidence="1 2">
    <name type="scientific">Klebsiella michiganensis (strain ATCC 8724 / DSM 4798 / JCM 20051 / NBRC 3318 / NRRL B-199 / KCTC 1686 / BUCSAV 143 / CCM 1901)</name>
    <dbReference type="NCBI Taxonomy" id="1006551"/>
    <lineage>
        <taxon>Bacteria</taxon>
        <taxon>Pseudomonadati</taxon>
        <taxon>Pseudomonadota</taxon>
        <taxon>Gammaproteobacteria</taxon>
        <taxon>Enterobacterales</taxon>
        <taxon>Enterobacteriaceae</taxon>
        <taxon>Klebsiella/Raoultella group</taxon>
        <taxon>Klebsiella</taxon>
    </lineage>
</organism>
<accession>A0A0H3H853</accession>
<evidence type="ECO:0000313" key="2">
    <source>
        <dbReference type="Proteomes" id="UP000007843"/>
    </source>
</evidence>
<reference evidence="1 2" key="1">
    <citation type="journal article" date="2012" name="J. Bacteriol.">
        <title>Complete genome sequence of Klebsiella oxytoca KCTC 1686, used in production of 2,3-butanediol.</title>
        <authorList>
            <person name="Shin S.H."/>
            <person name="Kim S."/>
            <person name="Kim J.Y."/>
            <person name="Lee S."/>
            <person name="Um Y."/>
            <person name="Oh M.K."/>
            <person name="Kim Y.R."/>
            <person name="Lee J."/>
            <person name="Yang K.S."/>
        </authorList>
    </citation>
    <scope>NUCLEOTIDE SEQUENCE [LARGE SCALE GENOMIC DNA]</scope>
    <source>
        <strain evidence="2">ATCC 8724 / DSM 4798 / JCM 20051 / NBRC 3318 / NRRL B-199 / KCTC 1686</strain>
    </source>
</reference>
<sequence>MDEGRLAGHADLAAMRQMNPQLQSIESWPAGTGRVAFERALAISAGRAFKR</sequence>
<evidence type="ECO:0000313" key="1">
    <source>
        <dbReference type="EMBL" id="AEX05476.1"/>
    </source>
</evidence>
<dbReference type="PATRIC" id="fig|1006551.4.peg.3759"/>